<dbReference type="PROSITE" id="PS51257">
    <property type="entry name" value="PROKAR_LIPOPROTEIN"/>
    <property type="match status" value="1"/>
</dbReference>
<keyword evidence="1" id="KW-0645">Protease</keyword>
<dbReference type="AlphaFoldDB" id="A0A150T7D8"/>
<gene>
    <name evidence="6" type="ORF">BE21_57250</name>
</gene>
<dbReference type="EMBL" id="JEME01003395">
    <property type="protein sequence ID" value="KYG00616.1"/>
    <property type="molecule type" value="Genomic_DNA"/>
</dbReference>
<dbReference type="InterPro" id="IPR015500">
    <property type="entry name" value="Peptidase_S8_subtilisin-rel"/>
</dbReference>
<keyword evidence="3" id="KW-0720">Serine protease</keyword>
<dbReference type="Pfam" id="PF00082">
    <property type="entry name" value="Peptidase_S8"/>
    <property type="match status" value="1"/>
</dbReference>
<evidence type="ECO:0000313" key="7">
    <source>
        <dbReference type="Proteomes" id="UP000075502"/>
    </source>
</evidence>
<dbReference type="InterPro" id="IPR000209">
    <property type="entry name" value="Peptidase_S8/S53_dom"/>
</dbReference>
<dbReference type="Proteomes" id="UP000075502">
    <property type="component" value="Unassembled WGS sequence"/>
</dbReference>
<dbReference type="GO" id="GO:0006508">
    <property type="term" value="P:proteolysis"/>
    <property type="evidence" value="ECO:0007669"/>
    <property type="project" value="UniProtKB-KW"/>
</dbReference>
<dbReference type="InterPro" id="IPR036852">
    <property type="entry name" value="Peptidase_S8/S53_dom_sf"/>
</dbReference>
<evidence type="ECO:0000256" key="3">
    <source>
        <dbReference type="ARBA" id="ARBA00022825"/>
    </source>
</evidence>
<accession>A0A150T7D8</accession>
<reference evidence="6 7" key="1">
    <citation type="submission" date="2014-02" db="EMBL/GenBank/DDBJ databases">
        <title>The small core and large imbalanced accessory genome model reveals a collaborative survival strategy of Sorangium cellulosum strains in nature.</title>
        <authorList>
            <person name="Han K."/>
            <person name="Peng R."/>
            <person name="Blom J."/>
            <person name="Li Y.-Z."/>
        </authorList>
    </citation>
    <scope>NUCLEOTIDE SEQUENCE [LARGE SCALE GENOMIC DNA]</scope>
    <source>
        <strain evidence="6 7">So0007-03</strain>
    </source>
</reference>
<proteinExistence type="predicted"/>
<organism evidence="6 7">
    <name type="scientific">Sorangium cellulosum</name>
    <name type="common">Polyangium cellulosum</name>
    <dbReference type="NCBI Taxonomy" id="56"/>
    <lineage>
        <taxon>Bacteria</taxon>
        <taxon>Pseudomonadati</taxon>
        <taxon>Myxococcota</taxon>
        <taxon>Polyangia</taxon>
        <taxon>Polyangiales</taxon>
        <taxon>Polyangiaceae</taxon>
        <taxon>Sorangium</taxon>
    </lineage>
</organism>
<dbReference type="GO" id="GO:0004252">
    <property type="term" value="F:serine-type endopeptidase activity"/>
    <property type="evidence" value="ECO:0007669"/>
    <property type="project" value="InterPro"/>
</dbReference>
<protein>
    <recommendedName>
        <fullName evidence="5">Peptidase S8/S53 domain-containing protein</fullName>
    </recommendedName>
</protein>
<feature type="domain" description="Peptidase S8/S53" evidence="5">
    <location>
        <begin position="414"/>
        <end position="695"/>
    </location>
</feature>
<evidence type="ECO:0000259" key="5">
    <source>
        <dbReference type="Pfam" id="PF00082"/>
    </source>
</evidence>
<evidence type="ECO:0000256" key="4">
    <source>
        <dbReference type="SAM" id="MobiDB-lite"/>
    </source>
</evidence>
<evidence type="ECO:0000313" key="6">
    <source>
        <dbReference type="EMBL" id="KYG00616.1"/>
    </source>
</evidence>
<evidence type="ECO:0000256" key="1">
    <source>
        <dbReference type="ARBA" id="ARBA00022670"/>
    </source>
</evidence>
<evidence type="ECO:0000256" key="2">
    <source>
        <dbReference type="ARBA" id="ARBA00022801"/>
    </source>
</evidence>
<comment type="caution">
    <text evidence="6">The sequence shown here is derived from an EMBL/GenBank/DDBJ whole genome shotgun (WGS) entry which is preliminary data.</text>
</comment>
<dbReference type="SUPFAM" id="SSF52743">
    <property type="entry name" value="Subtilisin-like"/>
    <property type="match status" value="1"/>
</dbReference>
<dbReference type="PRINTS" id="PR00723">
    <property type="entry name" value="SUBTILISIN"/>
</dbReference>
<sequence length="1099" mass="113652">MLKRPYFRWMSLACGAVAACSSGGGERRGDAPSPPSEATFSQVERPPRLALRLDRVVYDAGDALSATLDPGGVDLGPGPLTIALAAPETGDVELLELAASRAGFASTAPLRVQAGGGGALNDGVLTARPGKLFYAQYFVDKTRAPQGALEEDVVVDFALLADPAAAAPTVDAGVAMSDDEGHAGAKPNGTLLPRGGLPVQIATRELILYPADGDDLEAFLRDTGGSVKATLESDEEGGRDAVLVEVDPSRERASDAAALRALLGEDDPLYASDAGALQIASLAMKLQLDGYLVGVNPRLQLQGAPVISATEEGHLTHSMKMTPARGSPLPCVPGDASRPCVENVPAVWAFNALWEIDEERINVAVLDTGFAPTDDLRWPDRGDVVACDMTAGWLGGVRCGPGAAWGPPTVGNSFFGKRSWHGTGVVATIGAKVNNGIGAAGVAGQVAVPMLYKYDAAAYAFEIGRGVRLAVSQGASVVNISGGYPCRILTNLGPDVDICAPEGRLGICAVVLAGAHAAAAATCAVASAIPIVGAIACAAAVGSAAVATAACVATLSFGDLKGPIGAGVRSAAAAGVPVVTIAGNALSRGSLPAVVRDLVDLSDPRTERWGIVPAMIPETIVAGAVGAGLDNAEFYGDRVDIWAPIRTAYLAPEGVDDIDAPRVRRELGGTSAAAPFVAGVIANMQAANRRLNPRSEGLSAAERSRIVGRIKEILLSPDNTFSNAELAALGYADQPDRRRKLVNPLAAVMAAADVPDVVALGFSDASLNFSELLARNDTAETATPLPFGRSVSGTILTLPTDRPMTAAPDVDFYRLQLPASPAVPQEVTVTLEMPDATAHGHVTIAQGRLMAVSASPTQRTYRVVAEAGERIEFAVGAAMGEDNVYKVTASAPVPARPVGRITQPASAVEVCANEEMTLMAEVLFPGFGSVVVPDARIRWRASGASHGTGRTLTTSFTEGASRVELLAYDDPAPLDSVLISARTCTDDPPAASIVAPAGDLELEPWDGYDSERSRWFKDVTLVGSAMDIEDGPLNGESLVWTTDRTGDQPAELGRGSSVVARLYSGECFGDTHRITLQAIDSGGNRSAPATRTVTIWQVC</sequence>
<name>A0A150T7D8_SORCE</name>
<dbReference type="InterPro" id="IPR023828">
    <property type="entry name" value="Peptidase_S8_Ser-AS"/>
</dbReference>
<dbReference type="Gene3D" id="3.40.50.200">
    <property type="entry name" value="Peptidase S8/S53 domain"/>
    <property type="match status" value="2"/>
</dbReference>
<feature type="region of interest" description="Disordered" evidence="4">
    <location>
        <begin position="23"/>
        <end position="44"/>
    </location>
</feature>
<dbReference type="PROSITE" id="PS00138">
    <property type="entry name" value="SUBTILASE_SER"/>
    <property type="match status" value="1"/>
</dbReference>
<keyword evidence="2" id="KW-0378">Hydrolase</keyword>